<dbReference type="SUPFAM" id="SSF48239">
    <property type="entry name" value="Terpenoid cyclases/Protein prenyltransferases"/>
    <property type="match status" value="2"/>
</dbReference>
<keyword evidence="3" id="KW-1185">Reference proteome</keyword>
<feature type="signal peptide" evidence="1">
    <location>
        <begin position="1"/>
        <end position="17"/>
    </location>
</feature>
<keyword evidence="1" id="KW-0732">Signal</keyword>
<organism evidence="2 3">
    <name type="scientific">Oceaniferula flava</name>
    <dbReference type="NCBI Taxonomy" id="2800421"/>
    <lineage>
        <taxon>Bacteria</taxon>
        <taxon>Pseudomonadati</taxon>
        <taxon>Verrucomicrobiota</taxon>
        <taxon>Verrucomicrobiia</taxon>
        <taxon>Verrucomicrobiales</taxon>
        <taxon>Verrucomicrobiaceae</taxon>
        <taxon>Oceaniferula</taxon>
    </lineage>
</organism>
<evidence type="ECO:0000313" key="2">
    <source>
        <dbReference type="EMBL" id="MBK1855271.1"/>
    </source>
</evidence>
<protein>
    <submittedName>
        <fullName evidence="2">Terpene cyclase/mutase family protein</fullName>
    </submittedName>
</protein>
<dbReference type="Proteomes" id="UP000634206">
    <property type="component" value="Unassembled WGS sequence"/>
</dbReference>
<comment type="caution">
    <text evidence="2">The sequence shown here is derived from an EMBL/GenBank/DDBJ whole genome shotgun (WGS) entry which is preliminary data.</text>
</comment>
<gene>
    <name evidence="2" type="ORF">JIN83_09900</name>
</gene>
<name>A0AAE2SBN9_9BACT</name>
<dbReference type="RefSeq" id="WP_309489884.1">
    <property type="nucleotide sequence ID" value="NZ_JAENIG010000006.1"/>
</dbReference>
<dbReference type="InterPro" id="IPR008930">
    <property type="entry name" value="Terpenoid_cyclase/PrenylTrfase"/>
</dbReference>
<evidence type="ECO:0000256" key="1">
    <source>
        <dbReference type="SAM" id="SignalP"/>
    </source>
</evidence>
<dbReference type="AlphaFoldDB" id="A0AAE2SBN9"/>
<accession>A0AAE2SBN9</accession>
<sequence>MLRTLVILGLFVVSASAQDDQVAAKPNIQAAIKRGVDYLVSHQNKNGSWGSAHRTKGLNIYAPLPDAHQSYHAASSALALHGLLECGDQRPATIAAIEKGEKWLLSVLPSQRSINRSATYNIWGHSYGLRALASLYRRYPDPAKRAEYVRHAKIQIAKLQAYEDVNKGWGYYDFDDKTYKPSGKIMSFTTATAVLALHDASTTMGIELPPVLMKRSLESLQEMRTTDFSYVYGRGHRFRPRSAINRPAGSLGRSQACNAASRVLGDEAVTDEVLRTWIDRLFERNGWLDIGRKRPIPHEAPAQVAGYFYFYAHYYAAECIEMLPENEQAQWKEKLAALMITKQEKNGSWWDFPLYNYHYAYGTGYVLTILGRCQ</sequence>
<reference evidence="2" key="1">
    <citation type="submission" date="2021-01" db="EMBL/GenBank/DDBJ databases">
        <title>Modified the classification status of verrucomicrobia.</title>
        <authorList>
            <person name="Feng X."/>
        </authorList>
    </citation>
    <scope>NUCLEOTIDE SEQUENCE</scope>
    <source>
        <strain evidence="2">5K15</strain>
    </source>
</reference>
<dbReference type="CDD" id="cd00688">
    <property type="entry name" value="ISOPREN_C2_like"/>
    <property type="match status" value="1"/>
</dbReference>
<feature type="chain" id="PRO_5042255625" evidence="1">
    <location>
        <begin position="18"/>
        <end position="374"/>
    </location>
</feature>
<dbReference type="EMBL" id="JAENIG010000006">
    <property type="protein sequence ID" value="MBK1855271.1"/>
    <property type="molecule type" value="Genomic_DNA"/>
</dbReference>
<proteinExistence type="predicted"/>
<evidence type="ECO:0000313" key="3">
    <source>
        <dbReference type="Proteomes" id="UP000634206"/>
    </source>
</evidence>
<dbReference type="Gene3D" id="1.50.10.20">
    <property type="match status" value="1"/>
</dbReference>